<dbReference type="FunFam" id="3.15.10.30:FF:000001">
    <property type="entry name" value="Takeout-like protein 1"/>
    <property type="match status" value="1"/>
</dbReference>
<feature type="chain" id="PRO_5023111143" evidence="4">
    <location>
        <begin position="24"/>
        <end position="255"/>
    </location>
</feature>
<dbReference type="GO" id="GO:0007623">
    <property type="term" value="P:circadian rhythm"/>
    <property type="evidence" value="ECO:0007669"/>
    <property type="project" value="UniProtKB-ARBA"/>
</dbReference>
<dbReference type="InterPro" id="IPR038606">
    <property type="entry name" value="To_sf"/>
</dbReference>
<dbReference type="EMBL" id="CABPRJ010000015">
    <property type="protein sequence ID" value="VVC25555.1"/>
    <property type="molecule type" value="Genomic_DNA"/>
</dbReference>
<accession>A0A5E4M0E0</accession>
<dbReference type="PANTHER" id="PTHR11008:SF41">
    <property type="entry name" value="RE70318P"/>
    <property type="match status" value="1"/>
</dbReference>
<dbReference type="Proteomes" id="UP000325440">
    <property type="component" value="Unassembled WGS sequence"/>
</dbReference>
<evidence type="ECO:0000313" key="5">
    <source>
        <dbReference type="EMBL" id="VVC25555.1"/>
    </source>
</evidence>
<gene>
    <name evidence="5" type="ORF">CINCED_3A023100</name>
</gene>
<evidence type="ECO:0000313" key="6">
    <source>
        <dbReference type="Proteomes" id="UP000325440"/>
    </source>
</evidence>
<dbReference type="OrthoDB" id="8186595at2759"/>
<evidence type="ECO:0000256" key="2">
    <source>
        <dbReference type="ARBA" id="ARBA00023108"/>
    </source>
</evidence>
<dbReference type="PANTHER" id="PTHR11008">
    <property type="entry name" value="PROTEIN TAKEOUT-LIKE PROTEIN"/>
    <property type="match status" value="1"/>
</dbReference>
<evidence type="ECO:0000256" key="4">
    <source>
        <dbReference type="SAM" id="SignalP"/>
    </source>
</evidence>
<protein>
    <submittedName>
        <fullName evidence="5">Haemolymph juvenile hormone binding</fullName>
    </submittedName>
</protein>
<evidence type="ECO:0000256" key="1">
    <source>
        <dbReference type="ARBA" id="ARBA00022729"/>
    </source>
</evidence>
<dbReference type="Gene3D" id="3.15.10.30">
    <property type="entry name" value="Haemolymph juvenile hormone binding protein"/>
    <property type="match status" value="1"/>
</dbReference>
<dbReference type="AlphaFoldDB" id="A0A5E4M0E0"/>
<evidence type="ECO:0000256" key="3">
    <source>
        <dbReference type="ARBA" id="ARBA00060902"/>
    </source>
</evidence>
<dbReference type="Pfam" id="PF06585">
    <property type="entry name" value="JHBP"/>
    <property type="match status" value="1"/>
</dbReference>
<organism evidence="5 6">
    <name type="scientific">Cinara cedri</name>
    <dbReference type="NCBI Taxonomy" id="506608"/>
    <lineage>
        <taxon>Eukaryota</taxon>
        <taxon>Metazoa</taxon>
        <taxon>Ecdysozoa</taxon>
        <taxon>Arthropoda</taxon>
        <taxon>Hexapoda</taxon>
        <taxon>Insecta</taxon>
        <taxon>Pterygota</taxon>
        <taxon>Neoptera</taxon>
        <taxon>Paraneoptera</taxon>
        <taxon>Hemiptera</taxon>
        <taxon>Sternorrhyncha</taxon>
        <taxon>Aphidomorpha</taxon>
        <taxon>Aphidoidea</taxon>
        <taxon>Aphididae</taxon>
        <taxon>Lachninae</taxon>
        <taxon>Cinara</taxon>
    </lineage>
</organism>
<proteinExistence type="inferred from homology"/>
<dbReference type="SMART" id="SM00700">
    <property type="entry name" value="JHBP"/>
    <property type="match status" value="1"/>
</dbReference>
<feature type="signal peptide" evidence="4">
    <location>
        <begin position="1"/>
        <end position="23"/>
    </location>
</feature>
<dbReference type="InterPro" id="IPR010562">
    <property type="entry name" value="Haemolymph_juvenile_hormone-bd"/>
</dbReference>
<keyword evidence="2" id="KW-0090">Biological rhythms</keyword>
<reference evidence="5 6" key="1">
    <citation type="submission" date="2019-08" db="EMBL/GenBank/DDBJ databases">
        <authorList>
            <person name="Alioto T."/>
            <person name="Alioto T."/>
            <person name="Gomez Garrido J."/>
        </authorList>
    </citation>
    <scope>NUCLEOTIDE SEQUENCE [LARGE SCALE GENOMIC DNA]</scope>
</reference>
<name>A0A5E4M0E0_9HEMI</name>
<sequence length="255" mass="28566">MATTSTVKLFFSLTSVLLCAVNAAPSSKLPKDFVVCKLKDPALNECIKNGLQSSIPLLSKGVPNLGLLPLDPMRITTLDINQGTGSVKIKLSLKDVEILNFHTLVIDELNCDPKTYSLNLTLHTKEPIRVESLYTSKGSILIMPINGNGTLKIAYDDFKANIRMVFKPELKNGNTYLVIETFYWGFTTSKMHQSYTNLIGGNKALKDNVNLFLNENWEEVLNDFKPAITEALSEYFITIAHQFFIRIPLEKMFVV</sequence>
<comment type="similarity">
    <text evidence="3">Belongs to the TO family.</text>
</comment>
<dbReference type="GO" id="GO:0005615">
    <property type="term" value="C:extracellular space"/>
    <property type="evidence" value="ECO:0007669"/>
    <property type="project" value="TreeGrafter"/>
</dbReference>
<keyword evidence="1 4" id="KW-0732">Signal</keyword>
<keyword evidence="6" id="KW-1185">Reference proteome</keyword>